<dbReference type="PANTHER" id="PTHR23227">
    <property type="entry name" value="BUCENTAUR RELATED"/>
    <property type="match status" value="1"/>
</dbReference>
<evidence type="ECO:0000313" key="3">
    <source>
        <dbReference type="WBParaSite" id="HPBE_0002578101-mRNA-1"/>
    </source>
</evidence>
<dbReference type="PANTHER" id="PTHR23227:SF67">
    <property type="entry name" value="CRANIOFACIAL DEVELOPMENT PROTEIN 2-LIKE"/>
    <property type="match status" value="1"/>
</dbReference>
<accession>A0A3P8EBK7</accession>
<keyword evidence="2" id="KW-1185">Reference proteome</keyword>
<dbReference type="InterPro" id="IPR027124">
    <property type="entry name" value="Swc5/CFDP1/2"/>
</dbReference>
<evidence type="ECO:0000313" key="1">
    <source>
        <dbReference type="EMBL" id="VDP53861.1"/>
    </source>
</evidence>
<sequence length="581" mass="65906">MTLFVSLERGGSIGPLWHATGTNGDAAGTHSSNSMINGTTGDTGERKDLAFYVLKRQALVTGYEDPCHITWGMIVQVSRDSATASAEADAHSQTRRVCKICEGLWCEDGIGATELVRKSRNVSRTRVATLNVGTLMGRSCELVEALERKRVDLCAVQETRWSCRKSRDIGRGFKAVLCGSPRTTSGLGVIVSERFRDSIVRDERFDDRLMKISGCSDQGKEQFWSLIDDKTADVLPKDVIIVAGDLNGHVGVAKDGYSCHGSFGYGSRNADGERIFEYAKSHNLTTVNTVFRNRDSHLISHYNGSSKSQIDFVLVKDRDRSIVTDAKVVPYETVAPQHRPLIYTLKIAPPRLKQVERCGAARIKRWRMREKEAAVISRVWLPTVTTVDETRKKATDAIPQAAESELGTTKPGRRKVDKQTWLWTYDVKAKVREKKSLYRMFLGEKTADNWRKYQKAKKAAKKAVAVAKATHYSDVNEKLESRDGERYLYRLDKTRHRHTENIEKLFGINDEGGHLLTDHKKALKRWRDYFEEISTVEFPHPDVLRKFPLWNFLTRTSLLLVLLTVPFTRSPCRKQKRLIRR</sequence>
<proteinExistence type="predicted"/>
<reference evidence="3" key="2">
    <citation type="submission" date="2019-09" db="UniProtKB">
        <authorList>
            <consortium name="WormBaseParasite"/>
        </authorList>
    </citation>
    <scope>IDENTIFICATION</scope>
</reference>
<accession>A0A183GSW1</accession>
<dbReference type="OrthoDB" id="418748at2759"/>
<dbReference type="Proteomes" id="UP000050761">
    <property type="component" value="Unassembled WGS sequence"/>
</dbReference>
<gene>
    <name evidence="1" type="ORF">HPBE_LOCUS25780</name>
</gene>
<dbReference type="Gene3D" id="3.60.10.10">
    <property type="entry name" value="Endonuclease/exonuclease/phosphatase"/>
    <property type="match status" value="1"/>
</dbReference>
<evidence type="ECO:0000313" key="2">
    <source>
        <dbReference type="Proteomes" id="UP000050761"/>
    </source>
</evidence>
<dbReference type="AlphaFoldDB" id="A0A183GSW1"/>
<dbReference type="WBParaSite" id="HPBE_0002578101-mRNA-1">
    <property type="protein sequence ID" value="HPBE_0002578101-mRNA-1"/>
    <property type="gene ID" value="HPBE_0002578101"/>
</dbReference>
<protein>
    <submittedName>
        <fullName evidence="3">Reverse transcriptase domain-containing protein</fullName>
    </submittedName>
</protein>
<reference evidence="1 2" key="1">
    <citation type="submission" date="2018-11" db="EMBL/GenBank/DDBJ databases">
        <authorList>
            <consortium name="Pathogen Informatics"/>
        </authorList>
    </citation>
    <scope>NUCLEOTIDE SEQUENCE [LARGE SCALE GENOMIC DNA]</scope>
</reference>
<dbReference type="SUPFAM" id="SSF56219">
    <property type="entry name" value="DNase I-like"/>
    <property type="match status" value="1"/>
</dbReference>
<name>A0A183GSW1_HELPZ</name>
<dbReference type="EMBL" id="UZAH01038593">
    <property type="protein sequence ID" value="VDP53861.1"/>
    <property type="molecule type" value="Genomic_DNA"/>
</dbReference>
<dbReference type="InterPro" id="IPR036691">
    <property type="entry name" value="Endo/exonu/phosph_ase_sf"/>
</dbReference>
<organism evidence="2 3">
    <name type="scientific">Heligmosomoides polygyrus</name>
    <name type="common">Parasitic roundworm</name>
    <dbReference type="NCBI Taxonomy" id="6339"/>
    <lineage>
        <taxon>Eukaryota</taxon>
        <taxon>Metazoa</taxon>
        <taxon>Ecdysozoa</taxon>
        <taxon>Nematoda</taxon>
        <taxon>Chromadorea</taxon>
        <taxon>Rhabditida</taxon>
        <taxon>Rhabditina</taxon>
        <taxon>Rhabditomorpha</taxon>
        <taxon>Strongyloidea</taxon>
        <taxon>Heligmosomidae</taxon>
        <taxon>Heligmosomoides</taxon>
    </lineage>
</organism>